<keyword evidence="1" id="KW-0378">Hydrolase</keyword>
<proteinExistence type="predicted"/>
<evidence type="ECO:0000256" key="2">
    <source>
        <dbReference type="SAM" id="Phobius"/>
    </source>
</evidence>
<keyword evidence="2" id="KW-0472">Membrane</keyword>
<feature type="chain" id="PRO_5043033528" description="Alpha-N-acetylglucosaminidase" evidence="3">
    <location>
        <begin position="23"/>
        <end position="458"/>
    </location>
</feature>
<organism evidence="6 7">
    <name type="scientific">Platanthera zijinensis</name>
    <dbReference type="NCBI Taxonomy" id="2320716"/>
    <lineage>
        <taxon>Eukaryota</taxon>
        <taxon>Viridiplantae</taxon>
        <taxon>Streptophyta</taxon>
        <taxon>Embryophyta</taxon>
        <taxon>Tracheophyta</taxon>
        <taxon>Spermatophyta</taxon>
        <taxon>Magnoliopsida</taxon>
        <taxon>Liliopsida</taxon>
        <taxon>Asparagales</taxon>
        <taxon>Orchidaceae</taxon>
        <taxon>Orchidoideae</taxon>
        <taxon>Orchideae</taxon>
        <taxon>Orchidinae</taxon>
        <taxon>Platanthera</taxon>
    </lineage>
</organism>
<dbReference type="PANTHER" id="PTHR12872:SF3">
    <property type="entry name" value="ALPHA-N-ACETYLGLUCOSAMINIDASE"/>
    <property type="match status" value="1"/>
</dbReference>
<gene>
    <name evidence="6" type="ORF">KSP39_PZI002551</name>
</gene>
<sequence>MAEPPFRHLFFLFLSFFSAAIATGSSPLVGSSHLPRLLDIHDRERAPPSVQVAAARGVLARLLPSHLSSIEFDIISKEQCGGEFCFIISNHPSYGSKGAPEVRIHGVSGVELSAGLHWYLKNWCAAHISWDKTGGAQLTSVPKPGSLPKMNPNGILIRRLVPWSYYQNAVTSSYSFAWWDWERWEKEIDWMALQGVNLPLAFNGQEAIWQKVFQKFNISDIELADFFGGPAFLAWSRMANLHRWGGPLTQSWLDDQLMLQKKILGRMFEFGMTPVLPAFSGNVPFALKSKFPSAKITRLGNWFTVNSDPRWCCTYLLDATDPLFVQIGRAFIEHQIKEYGRASHIYNCDTFDENTPPSDDPGYISSLGAAIFQGMYSGDNHAVWLMQGWLFSYDPFWKPPQMKGLLHSVPIGRLIVLDLYAEVKPVWLTSDQFYGVPYIWKVLICYILMLQYVRFFFL</sequence>
<dbReference type="Gene3D" id="3.20.20.80">
    <property type="entry name" value="Glycosidases"/>
    <property type="match status" value="1"/>
</dbReference>
<dbReference type="InterPro" id="IPR024733">
    <property type="entry name" value="NAGLU_tim-barrel"/>
</dbReference>
<evidence type="ECO:0000313" key="7">
    <source>
        <dbReference type="Proteomes" id="UP001418222"/>
    </source>
</evidence>
<feature type="domain" description="Alpha-N-acetylglucosaminidase tim-barrel" evidence="4">
    <location>
        <begin position="165"/>
        <end position="444"/>
    </location>
</feature>
<evidence type="ECO:0000313" key="6">
    <source>
        <dbReference type="EMBL" id="KAK8954442.1"/>
    </source>
</evidence>
<feature type="signal peptide" evidence="3">
    <location>
        <begin position="1"/>
        <end position="22"/>
    </location>
</feature>
<evidence type="ECO:0008006" key="8">
    <source>
        <dbReference type="Google" id="ProtNLM"/>
    </source>
</evidence>
<comment type="caution">
    <text evidence="6">The sequence shown here is derived from an EMBL/GenBank/DDBJ whole genome shotgun (WGS) entry which is preliminary data.</text>
</comment>
<feature type="transmembrane region" description="Helical" evidence="2">
    <location>
        <begin position="438"/>
        <end position="457"/>
    </location>
</feature>
<dbReference type="InterPro" id="IPR024240">
    <property type="entry name" value="NAGLU_N"/>
</dbReference>
<dbReference type="InterPro" id="IPR029018">
    <property type="entry name" value="Hex-like_dom2"/>
</dbReference>
<dbReference type="GO" id="GO:0016787">
    <property type="term" value="F:hydrolase activity"/>
    <property type="evidence" value="ECO:0007669"/>
    <property type="project" value="UniProtKB-KW"/>
</dbReference>
<dbReference type="Pfam" id="PF12971">
    <property type="entry name" value="NAGLU_N"/>
    <property type="match status" value="1"/>
</dbReference>
<accession>A0AAP0GEC0</accession>
<keyword evidence="7" id="KW-1185">Reference proteome</keyword>
<protein>
    <recommendedName>
        <fullName evidence="8">Alpha-N-acetylglucosaminidase</fullName>
    </recommendedName>
</protein>
<evidence type="ECO:0000259" key="5">
    <source>
        <dbReference type="Pfam" id="PF12971"/>
    </source>
</evidence>
<dbReference type="Proteomes" id="UP001418222">
    <property type="component" value="Unassembled WGS sequence"/>
</dbReference>
<keyword evidence="3" id="KW-0732">Signal</keyword>
<dbReference type="AlphaFoldDB" id="A0AAP0GEC0"/>
<dbReference type="PANTHER" id="PTHR12872">
    <property type="entry name" value="ALPHA-N-ACETYLGLUCOSAMINIDASE"/>
    <property type="match status" value="1"/>
</dbReference>
<evidence type="ECO:0000256" key="1">
    <source>
        <dbReference type="ARBA" id="ARBA00022801"/>
    </source>
</evidence>
<reference evidence="6 7" key="1">
    <citation type="journal article" date="2022" name="Nat. Plants">
        <title>Genomes of leafy and leafless Platanthera orchids illuminate the evolution of mycoheterotrophy.</title>
        <authorList>
            <person name="Li M.H."/>
            <person name="Liu K.W."/>
            <person name="Li Z."/>
            <person name="Lu H.C."/>
            <person name="Ye Q.L."/>
            <person name="Zhang D."/>
            <person name="Wang J.Y."/>
            <person name="Li Y.F."/>
            <person name="Zhong Z.M."/>
            <person name="Liu X."/>
            <person name="Yu X."/>
            <person name="Liu D.K."/>
            <person name="Tu X.D."/>
            <person name="Liu B."/>
            <person name="Hao Y."/>
            <person name="Liao X.Y."/>
            <person name="Jiang Y.T."/>
            <person name="Sun W.H."/>
            <person name="Chen J."/>
            <person name="Chen Y.Q."/>
            <person name="Ai Y."/>
            <person name="Zhai J.W."/>
            <person name="Wu S.S."/>
            <person name="Zhou Z."/>
            <person name="Hsiao Y.Y."/>
            <person name="Wu W.L."/>
            <person name="Chen Y.Y."/>
            <person name="Lin Y.F."/>
            <person name="Hsu J.L."/>
            <person name="Li C.Y."/>
            <person name="Wang Z.W."/>
            <person name="Zhao X."/>
            <person name="Zhong W.Y."/>
            <person name="Ma X.K."/>
            <person name="Ma L."/>
            <person name="Huang J."/>
            <person name="Chen G.Z."/>
            <person name="Huang M.Z."/>
            <person name="Huang L."/>
            <person name="Peng D.H."/>
            <person name="Luo Y.B."/>
            <person name="Zou S.Q."/>
            <person name="Chen S.P."/>
            <person name="Lan S."/>
            <person name="Tsai W.C."/>
            <person name="Van de Peer Y."/>
            <person name="Liu Z.J."/>
        </authorList>
    </citation>
    <scope>NUCLEOTIDE SEQUENCE [LARGE SCALE GENOMIC DNA]</scope>
    <source>
        <strain evidence="6">Lor287</strain>
    </source>
</reference>
<keyword evidence="2" id="KW-1133">Transmembrane helix</keyword>
<dbReference type="EMBL" id="JBBWWQ010000002">
    <property type="protein sequence ID" value="KAK8954442.1"/>
    <property type="molecule type" value="Genomic_DNA"/>
</dbReference>
<evidence type="ECO:0000256" key="3">
    <source>
        <dbReference type="SAM" id="SignalP"/>
    </source>
</evidence>
<dbReference type="Pfam" id="PF05089">
    <property type="entry name" value="NAGLU"/>
    <property type="match status" value="1"/>
</dbReference>
<dbReference type="InterPro" id="IPR007781">
    <property type="entry name" value="NAGLU"/>
</dbReference>
<feature type="domain" description="Alpha-N-acetylglucosaminidase N-terminal" evidence="5">
    <location>
        <begin position="53"/>
        <end position="148"/>
    </location>
</feature>
<evidence type="ECO:0000259" key="4">
    <source>
        <dbReference type="Pfam" id="PF05089"/>
    </source>
</evidence>
<keyword evidence="2" id="KW-0812">Transmembrane</keyword>
<name>A0AAP0GEC0_9ASPA</name>
<dbReference type="Gene3D" id="3.30.379.10">
    <property type="entry name" value="Chitobiase/beta-hexosaminidase domain 2-like"/>
    <property type="match status" value="1"/>
</dbReference>